<evidence type="ECO:0000256" key="1">
    <source>
        <dbReference type="ARBA" id="ARBA00004651"/>
    </source>
</evidence>
<keyword evidence="4" id="KW-0808">Transferase</keyword>
<reference evidence="10 11" key="1">
    <citation type="submission" date="2019-07" db="EMBL/GenBank/DDBJ databases">
        <title>Whole genome shotgun sequence of Segetibacter aerophilus NBRC 106135.</title>
        <authorList>
            <person name="Hosoyama A."/>
            <person name="Uohara A."/>
            <person name="Ohji S."/>
            <person name="Ichikawa N."/>
        </authorList>
    </citation>
    <scope>NUCLEOTIDE SEQUENCE [LARGE SCALE GENOMIC DNA]</scope>
    <source>
        <strain evidence="10 11">NBRC 106135</strain>
    </source>
</reference>
<keyword evidence="6 8" id="KW-1133">Transmembrane helix</keyword>
<dbReference type="PANTHER" id="PTHR33908:SF3">
    <property type="entry name" value="UNDECAPRENYL PHOSPHATE-ALPHA-4-AMINO-4-DEOXY-L-ARABINOSE ARABINOSYL TRANSFERASE"/>
    <property type="match status" value="1"/>
</dbReference>
<feature type="transmembrane region" description="Helical" evidence="8">
    <location>
        <begin position="204"/>
        <end position="223"/>
    </location>
</feature>
<evidence type="ECO:0000313" key="11">
    <source>
        <dbReference type="Proteomes" id="UP000321513"/>
    </source>
</evidence>
<feature type="transmembrane region" description="Helical" evidence="8">
    <location>
        <begin position="326"/>
        <end position="346"/>
    </location>
</feature>
<sequence>MKAFEKYFPYFLFAGILINANGLLIDILEPDGALYATISKHIALTGDWMNLFGDGHDWLDKPHFPFWISALSFKIFGITAFAYKLPAFIFWLGGIWFTYQLASKLYNSYTAKITVIIYVFSLHGLLNNFDVRAEPYLTTLIIASIYYIYKADLTHKWLHIILAAFTAACAIMTKGIFVLITIGAGFIVYWIIIKKWKEFINYRWWVMIVLILLFITPELYSLYNQFDLHPEKIVFGRTNVSGLHFFFWDSQFGRFFNTGPIKGHGDPSFFLHTTLWAFLPWSIVLYIAVYSLVKRRNEDKNAALRWIVYGSGLVTFLLFSLSRFQLPHYIVILFPHFSIITAAYLVSIIKDITFWRLTVLQTTLLVIATIAVTLLAWYSKMGNPIVVSFISGAVLLSIVLLFTRPDLNKLIAVSSAITVVLFLFLFNFFYPRLLQYQAGMMAGKYLTNNKINARAATLNAWSYSFEFYSPGFVQYVDSVKDVNNFIGKDSAAAFYTSTNTLPLLAEKGYQFNVLKEFGYFHISMLTGRFLNPKKRDQELEKMALILVRKKRNL</sequence>
<feature type="transmembrane region" description="Helical" evidence="8">
    <location>
        <begin position="64"/>
        <end position="97"/>
    </location>
</feature>
<accession>A0A512B9K2</accession>
<dbReference type="InterPro" id="IPR038731">
    <property type="entry name" value="RgtA/B/C-like"/>
</dbReference>
<dbReference type="RefSeq" id="WP_147202552.1">
    <property type="nucleotide sequence ID" value="NZ_BJYT01000002.1"/>
</dbReference>
<evidence type="ECO:0000313" key="10">
    <source>
        <dbReference type="EMBL" id="GEO08497.1"/>
    </source>
</evidence>
<keyword evidence="11" id="KW-1185">Reference proteome</keyword>
<feature type="transmembrane region" description="Helical" evidence="8">
    <location>
        <begin position="109"/>
        <end position="126"/>
    </location>
</feature>
<dbReference type="Pfam" id="PF13231">
    <property type="entry name" value="PMT_2"/>
    <property type="match status" value="1"/>
</dbReference>
<evidence type="ECO:0000256" key="5">
    <source>
        <dbReference type="ARBA" id="ARBA00022692"/>
    </source>
</evidence>
<comment type="caution">
    <text evidence="10">The sequence shown here is derived from an EMBL/GenBank/DDBJ whole genome shotgun (WGS) entry which is preliminary data.</text>
</comment>
<dbReference type="AlphaFoldDB" id="A0A512B9K2"/>
<organism evidence="10 11">
    <name type="scientific">Segetibacter aerophilus</name>
    <dbReference type="NCBI Taxonomy" id="670293"/>
    <lineage>
        <taxon>Bacteria</taxon>
        <taxon>Pseudomonadati</taxon>
        <taxon>Bacteroidota</taxon>
        <taxon>Chitinophagia</taxon>
        <taxon>Chitinophagales</taxon>
        <taxon>Chitinophagaceae</taxon>
        <taxon>Segetibacter</taxon>
    </lineage>
</organism>
<comment type="subcellular location">
    <subcellularLocation>
        <location evidence="1">Cell membrane</location>
        <topology evidence="1">Multi-pass membrane protein</topology>
    </subcellularLocation>
</comment>
<feature type="transmembrane region" description="Helical" evidence="8">
    <location>
        <begin position="302"/>
        <end position="320"/>
    </location>
</feature>
<keyword evidence="2" id="KW-1003">Cell membrane</keyword>
<proteinExistence type="predicted"/>
<dbReference type="OrthoDB" id="9178203at2"/>
<dbReference type="GO" id="GO:0016763">
    <property type="term" value="F:pentosyltransferase activity"/>
    <property type="evidence" value="ECO:0007669"/>
    <property type="project" value="TreeGrafter"/>
</dbReference>
<keyword evidence="7 8" id="KW-0472">Membrane</keyword>
<feature type="transmembrane region" description="Helical" evidence="8">
    <location>
        <begin position="358"/>
        <end position="379"/>
    </location>
</feature>
<evidence type="ECO:0000256" key="4">
    <source>
        <dbReference type="ARBA" id="ARBA00022679"/>
    </source>
</evidence>
<protein>
    <recommendedName>
        <fullName evidence="9">Glycosyltransferase RgtA/B/C/D-like domain-containing protein</fullName>
    </recommendedName>
</protein>
<dbReference type="GO" id="GO:0010041">
    <property type="term" value="P:response to iron(III) ion"/>
    <property type="evidence" value="ECO:0007669"/>
    <property type="project" value="TreeGrafter"/>
</dbReference>
<dbReference type="GO" id="GO:0009103">
    <property type="term" value="P:lipopolysaccharide biosynthetic process"/>
    <property type="evidence" value="ECO:0007669"/>
    <property type="project" value="UniProtKB-ARBA"/>
</dbReference>
<dbReference type="InterPro" id="IPR050297">
    <property type="entry name" value="LipidA_mod_glycosyltrf_83"/>
</dbReference>
<evidence type="ECO:0000256" key="7">
    <source>
        <dbReference type="ARBA" id="ARBA00023136"/>
    </source>
</evidence>
<dbReference type="Proteomes" id="UP000321513">
    <property type="component" value="Unassembled WGS sequence"/>
</dbReference>
<gene>
    <name evidence="10" type="ORF">SAE01_09930</name>
</gene>
<dbReference type="GO" id="GO:0005886">
    <property type="term" value="C:plasma membrane"/>
    <property type="evidence" value="ECO:0007669"/>
    <property type="project" value="UniProtKB-SubCell"/>
</dbReference>
<dbReference type="PANTHER" id="PTHR33908">
    <property type="entry name" value="MANNOSYLTRANSFERASE YKCB-RELATED"/>
    <property type="match status" value="1"/>
</dbReference>
<feature type="domain" description="Glycosyltransferase RgtA/B/C/D-like" evidence="9">
    <location>
        <begin position="60"/>
        <end position="219"/>
    </location>
</feature>
<evidence type="ECO:0000256" key="6">
    <source>
        <dbReference type="ARBA" id="ARBA00022989"/>
    </source>
</evidence>
<keyword evidence="5 8" id="KW-0812">Transmembrane</keyword>
<feature type="transmembrane region" description="Helical" evidence="8">
    <location>
        <begin position="7"/>
        <end position="27"/>
    </location>
</feature>
<feature type="transmembrane region" description="Helical" evidence="8">
    <location>
        <begin position="161"/>
        <end position="192"/>
    </location>
</feature>
<evidence type="ECO:0000256" key="2">
    <source>
        <dbReference type="ARBA" id="ARBA00022475"/>
    </source>
</evidence>
<dbReference type="EMBL" id="BJYT01000002">
    <property type="protein sequence ID" value="GEO08497.1"/>
    <property type="molecule type" value="Genomic_DNA"/>
</dbReference>
<feature type="transmembrane region" description="Helical" evidence="8">
    <location>
        <begin position="385"/>
        <end position="403"/>
    </location>
</feature>
<name>A0A512B9K2_9BACT</name>
<evidence type="ECO:0000256" key="8">
    <source>
        <dbReference type="SAM" id="Phobius"/>
    </source>
</evidence>
<feature type="transmembrane region" description="Helical" evidence="8">
    <location>
        <begin position="410"/>
        <end position="430"/>
    </location>
</feature>
<keyword evidence="3" id="KW-0328">Glycosyltransferase</keyword>
<feature type="transmembrane region" description="Helical" evidence="8">
    <location>
        <begin position="269"/>
        <end position="290"/>
    </location>
</feature>
<evidence type="ECO:0000256" key="3">
    <source>
        <dbReference type="ARBA" id="ARBA00022676"/>
    </source>
</evidence>
<evidence type="ECO:0000259" key="9">
    <source>
        <dbReference type="Pfam" id="PF13231"/>
    </source>
</evidence>